<dbReference type="Proteomes" id="UP000095350">
    <property type="component" value="Unassembled WGS sequence"/>
</dbReference>
<feature type="transmembrane region" description="Helical" evidence="1">
    <location>
        <begin position="12"/>
        <end position="34"/>
    </location>
</feature>
<evidence type="ECO:0000313" key="2">
    <source>
        <dbReference type="EMBL" id="CUM71627.1"/>
    </source>
</evidence>
<evidence type="ECO:0000313" key="3">
    <source>
        <dbReference type="Proteomes" id="UP000095350"/>
    </source>
</evidence>
<keyword evidence="1" id="KW-0812">Transmembrane</keyword>
<sequence>MKGLFKSNFLAVWTNAKIFLLFMFAMGIAVIIIPDQTWQMYFIIIGIVGLAVNAATVIGNEFSSKWGKYKLTLPVKRIDIVKSLYINQLLWIMIGVLFVGIIIALSYLLHGITFEQFEGISGVLVVGISISLTMGAIFIPMVYLAGEDKTIVFLIISLICALGIVTMLFNIPLFGPFILIGCSILLFIVSFPLTVGIFKKKEY</sequence>
<dbReference type="AlphaFoldDB" id="A0A173R1A8"/>
<name>A0A173R1A8_9FIRM</name>
<feature type="transmembrane region" description="Helical" evidence="1">
    <location>
        <begin position="177"/>
        <end position="198"/>
    </location>
</feature>
<dbReference type="STRING" id="166486.ERS852572_00112"/>
<proteinExistence type="predicted"/>
<evidence type="ECO:0000256" key="1">
    <source>
        <dbReference type="SAM" id="Phobius"/>
    </source>
</evidence>
<protein>
    <recommendedName>
        <fullName evidence="4">ABC-2 transporter permease</fullName>
    </recommendedName>
</protein>
<dbReference type="PaxDb" id="166486-ERS852572_00112"/>
<keyword evidence="1" id="KW-1133">Transmembrane helix</keyword>
<gene>
    <name evidence="2" type="ORF">ERS852572_00112</name>
</gene>
<dbReference type="OrthoDB" id="1655186at2"/>
<feature type="transmembrane region" description="Helical" evidence="1">
    <location>
        <begin position="40"/>
        <end position="63"/>
    </location>
</feature>
<dbReference type="Pfam" id="PF13346">
    <property type="entry name" value="ABC2_membrane_5"/>
    <property type="match status" value="1"/>
</dbReference>
<accession>A0A173R1A8</accession>
<feature type="transmembrane region" description="Helical" evidence="1">
    <location>
        <begin position="84"/>
        <end position="108"/>
    </location>
</feature>
<reference evidence="2 3" key="1">
    <citation type="submission" date="2015-09" db="EMBL/GenBank/DDBJ databases">
        <authorList>
            <consortium name="Pathogen Informatics"/>
        </authorList>
    </citation>
    <scope>NUCLEOTIDE SEQUENCE [LARGE SCALE GENOMIC DNA]</scope>
    <source>
        <strain evidence="2 3">2789STDY5834960</strain>
    </source>
</reference>
<organism evidence="2 3">
    <name type="scientific">Roseburia intestinalis</name>
    <dbReference type="NCBI Taxonomy" id="166486"/>
    <lineage>
        <taxon>Bacteria</taxon>
        <taxon>Bacillati</taxon>
        <taxon>Bacillota</taxon>
        <taxon>Clostridia</taxon>
        <taxon>Lachnospirales</taxon>
        <taxon>Lachnospiraceae</taxon>
        <taxon>Roseburia</taxon>
    </lineage>
</organism>
<dbReference type="InterPro" id="IPR025699">
    <property type="entry name" value="ABC2_memb-like"/>
</dbReference>
<dbReference type="RefSeq" id="WP_055193056.1">
    <property type="nucleotide sequence ID" value="NZ_CABIYH010000001.1"/>
</dbReference>
<keyword evidence="1" id="KW-0472">Membrane</keyword>
<dbReference type="EMBL" id="CYXZ01000001">
    <property type="protein sequence ID" value="CUM71627.1"/>
    <property type="molecule type" value="Genomic_DNA"/>
</dbReference>
<feature type="transmembrane region" description="Helical" evidence="1">
    <location>
        <begin position="151"/>
        <end position="171"/>
    </location>
</feature>
<feature type="transmembrane region" description="Helical" evidence="1">
    <location>
        <begin position="120"/>
        <end position="144"/>
    </location>
</feature>
<evidence type="ECO:0008006" key="4">
    <source>
        <dbReference type="Google" id="ProtNLM"/>
    </source>
</evidence>